<dbReference type="AlphaFoldDB" id="A0A1H8W6T4"/>
<dbReference type="Proteomes" id="UP000198775">
    <property type="component" value="Unassembled WGS sequence"/>
</dbReference>
<accession>A0A1H8W6T4</accession>
<keyword evidence="3" id="KW-1185">Reference proteome</keyword>
<feature type="region of interest" description="Disordered" evidence="1">
    <location>
        <begin position="476"/>
        <end position="520"/>
    </location>
</feature>
<feature type="compositionally biased region" description="Acidic residues" evidence="1">
    <location>
        <begin position="105"/>
        <end position="115"/>
    </location>
</feature>
<gene>
    <name evidence="2" type="ORF">SAMN05216388_105010</name>
</gene>
<evidence type="ECO:0000313" key="2">
    <source>
        <dbReference type="EMBL" id="SEP23362.1"/>
    </source>
</evidence>
<sequence length="520" mass="57888">MTDTIPAPTISPRSVYADEVAPESDADVAFDDLELPDSMPTTETETRIRLANRVLEWAVQQEGHHSELSRTLTGEWAGEYRDHEYFRRQAFALTPRELHGQISIDEQDTDDDTDAETQARQKANTVLAFVSEHYDNADVIHSKAADVADEIATTLTDALEDATRIKRGKAFLSDLPAEHNGWERIDVPGFALGYYGCHGDDETTRPVVALLFEMDGYVRAWTVTASDFAQEIRHLTGLDTEEMQNLRFRRISNPESWADGAVDLREHLADTPGDQTHRPHFDTLDPDAVGGRTGPYPADKRRFDPINAELPGEWSLASHTVGGNQDLTEREEALFEHPYYGGLRVSGKRRDDANNGCWKFGLTGANILPELDPATDDSDEYLTAPTKSKYLQRRLDREEAYDLVVELITANPTAPDRLWEAATAIADAQDAALDDESDTEWGDVEAIAADEVRAAVDAGHDALEVHRMVRVANRMGSEPKSNLPTFRPLRDAGVVHPDMSDHATDEARRNRPGQAELSAY</sequence>
<dbReference type="RefSeq" id="WP_092664547.1">
    <property type="nucleotide sequence ID" value="NZ_FOCX01000050.1"/>
</dbReference>
<reference evidence="3" key="1">
    <citation type="submission" date="2016-10" db="EMBL/GenBank/DDBJ databases">
        <authorList>
            <person name="Varghese N."/>
            <person name="Submissions S."/>
        </authorList>
    </citation>
    <scope>NUCLEOTIDE SEQUENCE [LARGE SCALE GENOMIC DNA]</scope>
    <source>
        <strain evidence="3">IBRC-M 10043</strain>
    </source>
</reference>
<organism evidence="2 3">
    <name type="scientific">Halorientalis persicus</name>
    <dbReference type="NCBI Taxonomy" id="1367881"/>
    <lineage>
        <taxon>Archaea</taxon>
        <taxon>Methanobacteriati</taxon>
        <taxon>Methanobacteriota</taxon>
        <taxon>Stenosarchaea group</taxon>
        <taxon>Halobacteria</taxon>
        <taxon>Halobacteriales</taxon>
        <taxon>Haloarculaceae</taxon>
        <taxon>Halorientalis</taxon>
    </lineage>
</organism>
<feature type="compositionally biased region" description="Basic and acidic residues" evidence="1">
    <location>
        <begin position="498"/>
        <end position="509"/>
    </location>
</feature>
<dbReference type="OrthoDB" id="219420at2157"/>
<evidence type="ECO:0000256" key="1">
    <source>
        <dbReference type="SAM" id="MobiDB-lite"/>
    </source>
</evidence>
<proteinExistence type="predicted"/>
<protein>
    <submittedName>
        <fullName evidence="2">Uncharacterized protein</fullName>
    </submittedName>
</protein>
<evidence type="ECO:0000313" key="3">
    <source>
        <dbReference type="Proteomes" id="UP000198775"/>
    </source>
</evidence>
<name>A0A1H8W6T4_9EURY</name>
<feature type="region of interest" description="Disordered" evidence="1">
    <location>
        <begin position="98"/>
        <end position="118"/>
    </location>
</feature>
<dbReference type="EMBL" id="FOCX01000050">
    <property type="protein sequence ID" value="SEP23362.1"/>
    <property type="molecule type" value="Genomic_DNA"/>
</dbReference>